<keyword evidence="7" id="KW-0333">Golgi apparatus</keyword>
<evidence type="ECO:0000256" key="5">
    <source>
        <dbReference type="ARBA" id="ARBA00022968"/>
    </source>
</evidence>
<evidence type="ECO:0000256" key="4">
    <source>
        <dbReference type="ARBA" id="ARBA00022692"/>
    </source>
</evidence>
<dbReference type="PANTHER" id="PTHR12129:SF20">
    <property type="entry name" value="HEPARAN SULFATE 2-O-SULFOTRANSFERASE PIPE"/>
    <property type="match status" value="1"/>
</dbReference>
<dbReference type="GeneID" id="112052286"/>
<comment type="similarity">
    <text evidence="2">Belongs to the sulfotransferase 3 family.</text>
</comment>
<evidence type="ECO:0000256" key="3">
    <source>
        <dbReference type="ARBA" id="ARBA00022679"/>
    </source>
</evidence>
<evidence type="ECO:0000313" key="11">
    <source>
        <dbReference type="Proteomes" id="UP001652582"/>
    </source>
</evidence>
<keyword evidence="9" id="KW-0325">Glycoprotein</keyword>
<sequence>MQRLNDDVTAFNHLTDRTQTDRIEHAYASAQEYKEALEALRRNTGAERSKPQRTLESEVARSEEVEQEVQEELYPEPWELNNTARSEVELLFFNRVPKVGSQTFMELLRRLAIRNQFGFHRDAVQRVETIRLAPADQQVLVSLVSAHTPPASYIKHVCYTNFTRFGYPSPIYVNVVRDPVERVISWYYYIRAPWYYVERKRAFPDLPLPDPAWLKKDFETCVLSGDRECRYLEGETHEGIGDHRRQTLFFCGHDPQCTPFNSLEALQRAKRVVEQQYAVVGVLEDMNSTLLAFERYIPRFFQGSLRLYWELNTFNRINRNAFKPPVSEAVKQIVRANFTREIEFYEFCKQRLYMQLKALRDTSITLPATTSNLPHIQNNYYNYNHV</sequence>
<keyword evidence="11" id="KW-1185">Reference proteome</keyword>
<dbReference type="RefSeq" id="XP_052741722.1">
    <property type="nucleotide sequence ID" value="XM_052885762.1"/>
</dbReference>
<protein>
    <submittedName>
        <fullName evidence="12">Heparan sulfate 2-O-sulfotransferase pipe isoform X2</fullName>
    </submittedName>
</protein>
<keyword evidence="3" id="KW-0808">Transferase</keyword>
<feature type="coiled-coil region" evidence="10">
    <location>
        <begin position="23"/>
        <end position="72"/>
    </location>
</feature>
<name>A0ABM3LRL8_BICAN</name>
<dbReference type="InterPro" id="IPR005331">
    <property type="entry name" value="Sulfotransferase"/>
</dbReference>
<dbReference type="InterPro" id="IPR027417">
    <property type="entry name" value="P-loop_NTPase"/>
</dbReference>
<evidence type="ECO:0000256" key="2">
    <source>
        <dbReference type="ARBA" id="ARBA00010569"/>
    </source>
</evidence>
<dbReference type="Pfam" id="PF03567">
    <property type="entry name" value="Sulfotransfer_2"/>
    <property type="match status" value="1"/>
</dbReference>
<dbReference type="Gene3D" id="3.40.50.300">
    <property type="entry name" value="P-loop containing nucleotide triphosphate hydrolases"/>
    <property type="match status" value="1"/>
</dbReference>
<dbReference type="Proteomes" id="UP001652582">
    <property type="component" value="Chromosome 15"/>
</dbReference>
<dbReference type="PANTHER" id="PTHR12129">
    <property type="entry name" value="HEPARAN SULFATE 2-O-SULFOTRANSFERASE"/>
    <property type="match status" value="1"/>
</dbReference>
<evidence type="ECO:0000256" key="1">
    <source>
        <dbReference type="ARBA" id="ARBA00004323"/>
    </source>
</evidence>
<organism evidence="11 12">
    <name type="scientific">Bicyclus anynana</name>
    <name type="common">Squinting bush brown butterfly</name>
    <dbReference type="NCBI Taxonomy" id="110368"/>
    <lineage>
        <taxon>Eukaryota</taxon>
        <taxon>Metazoa</taxon>
        <taxon>Ecdysozoa</taxon>
        <taxon>Arthropoda</taxon>
        <taxon>Hexapoda</taxon>
        <taxon>Insecta</taxon>
        <taxon>Pterygota</taxon>
        <taxon>Neoptera</taxon>
        <taxon>Endopterygota</taxon>
        <taxon>Lepidoptera</taxon>
        <taxon>Glossata</taxon>
        <taxon>Ditrysia</taxon>
        <taxon>Papilionoidea</taxon>
        <taxon>Nymphalidae</taxon>
        <taxon>Satyrinae</taxon>
        <taxon>Satyrini</taxon>
        <taxon>Mycalesina</taxon>
        <taxon>Bicyclus</taxon>
    </lineage>
</organism>
<evidence type="ECO:0000256" key="10">
    <source>
        <dbReference type="SAM" id="Coils"/>
    </source>
</evidence>
<keyword evidence="5" id="KW-0735">Signal-anchor</keyword>
<keyword evidence="4" id="KW-0812">Transmembrane</keyword>
<evidence type="ECO:0000256" key="7">
    <source>
        <dbReference type="ARBA" id="ARBA00023034"/>
    </source>
</evidence>
<evidence type="ECO:0000256" key="6">
    <source>
        <dbReference type="ARBA" id="ARBA00022989"/>
    </source>
</evidence>
<keyword evidence="8" id="KW-0472">Membrane</keyword>
<reference evidence="12" key="1">
    <citation type="submission" date="2025-08" db="UniProtKB">
        <authorList>
            <consortium name="RefSeq"/>
        </authorList>
    </citation>
    <scope>IDENTIFICATION</scope>
</reference>
<keyword evidence="10" id="KW-0175">Coiled coil</keyword>
<dbReference type="InterPro" id="IPR007734">
    <property type="entry name" value="Heparan_SO4_2-O-STrfase"/>
</dbReference>
<keyword evidence="6" id="KW-1133">Transmembrane helix</keyword>
<dbReference type="SUPFAM" id="SSF52540">
    <property type="entry name" value="P-loop containing nucleoside triphosphate hydrolases"/>
    <property type="match status" value="1"/>
</dbReference>
<accession>A0ABM3LRL8</accession>
<gene>
    <name evidence="12" type="primary">LOC112052286</name>
</gene>
<evidence type="ECO:0000256" key="9">
    <source>
        <dbReference type="ARBA" id="ARBA00023180"/>
    </source>
</evidence>
<proteinExistence type="inferred from homology"/>
<evidence type="ECO:0000256" key="8">
    <source>
        <dbReference type="ARBA" id="ARBA00023136"/>
    </source>
</evidence>
<comment type="subcellular location">
    <subcellularLocation>
        <location evidence="1">Golgi apparatus membrane</location>
        <topology evidence="1">Single-pass type II membrane protein</topology>
    </subcellularLocation>
</comment>
<evidence type="ECO:0000313" key="12">
    <source>
        <dbReference type="RefSeq" id="XP_052741722.1"/>
    </source>
</evidence>